<dbReference type="KEGG" id="dau:Daud_0781"/>
<proteinExistence type="predicted"/>
<keyword evidence="3" id="KW-1185">Reference proteome</keyword>
<evidence type="ECO:0000256" key="1">
    <source>
        <dbReference type="SAM" id="MobiDB-lite"/>
    </source>
</evidence>
<organism evidence="2 3">
    <name type="scientific">Desulforudis audaxviator (strain MP104C)</name>
    <dbReference type="NCBI Taxonomy" id="477974"/>
    <lineage>
        <taxon>Bacteria</taxon>
        <taxon>Bacillati</taxon>
        <taxon>Bacillota</taxon>
        <taxon>Clostridia</taxon>
        <taxon>Thermoanaerobacterales</taxon>
        <taxon>Candidatus Desulforudaceae</taxon>
        <taxon>Candidatus Desulforudis</taxon>
    </lineage>
</organism>
<gene>
    <name evidence="2" type="ordered locus">Daud_0781</name>
</gene>
<dbReference type="RefSeq" id="WP_012301889.1">
    <property type="nucleotide sequence ID" value="NC_010424.1"/>
</dbReference>
<name>B1I2T4_DESAP</name>
<dbReference type="AlphaFoldDB" id="B1I2T4"/>
<reference evidence="2 3" key="2">
    <citation type="journal article" date="2008" name="Science">
        <title>Environmental genomics reveals a single-species ecosystem deep within Earth.</title>
        <authorList>
            <person name="Chivian D."/>
            <person name="Brodie E.L."/>
            <person name="Alm E.J."/>
            <person name="Culley D.E."/>
            <person name="Dehal P.S."/>
            <person name="Desantis T.Z."/>
            <person name="Gihring T.M."/>
            <person name="Lapidus A."/>
            <person name="Lin L.H."/>
            <person name="Lowry S.R."/>
            <person name="Moser D.P."/>
            <person name="Richardson P.M."/>
            <person name="Southam G."/>
            <person name="Wanger G."/>
            <person name="Pratt L.M."/>
            <person name="Andersen G.L."/>
            <person name="Hazen T.C."/>
            <person name="Brockman F.J."/>
            <person name="Arkin A.P."/>
            <person name="Onstott T.C."/>
        </authorList>
    </citation>
    <scope>NUCLEOTIDE SEQUENCE [LARGE SCALE GENOMIC DNA]</scope>
    <source>
        <strain evidence="2 3">MP104C</strain>
    </source>
</reference>
<evidence type="ECO:0000313" key="2">
    <source>
        <dbReference type="EMBL" id="ACA59303.1"/>
    </source>
</evidence>
<feature type="region of interest" description="Disordered" evidence="1">
    <location>
        <begin position="79"/>
        <end position="110"/>
    </location>
</feature>
<dbReference type="EMBL" id="CP000860">
    <property type="protein sequence ID" value="ACA59303.1"/>
    <property type="molecule type" value="Genomic_DNA"/>
</dbReference>
<protein>
    <submittedName>
        <fullName evidence="2">Uncharacterized protein</fullName>
    </submittedName>
</protein>
<accession>B1I2T4</accession>
<evidence type="ECO:0000313" key="3">
    <source>
        <dbReference type="Proteomes" id="UP000008544"/>
    </source>
</evidence>
<sequence>MRSHFYFRPHISYLNLTLTTRSGWAPNTGGRWKARLDQREAERFAQTLKDVLEGMLRKKRYGTIAELQAGLDHRLAWVQRPATPPGPSQPGEAAVAGHPRVPARQELKAA</sequence>
<reference evidence="3" key="1">
    <citation type="submission" date="2007-10" db="EMBL/GenBank/DDBJ databases">
        <title>Complete sequence of chromosome of Desulforudis audaxviator MP104C.</title>
        <authorList>
            <person name="Copeland A."/>
            <person name="Lucas S."/>
            <person name="Lapidus A."/>
            <person name="Barry K."/>
            <person name="Glavina del Rio T."/>
            <person name="Dalin E."/>
            <person name="Tice H."/>
            <person name="Bruce D."/>
            <person name="Pitluck S."/>
            <person name="Lowry S.R."/>
            <person name="Larimer F."/>
            <person name="Land M.L."/>
            <person name="Hauser L."/>
            <person name="Kyrpides N."/>
            <person name="Ivanova N.N."/>
            <person name="Richardson P."/>
        </authorList>
    </citation>
    <scope>NUCLEOTIDE SEQUENCE [LARGE SCALE GENOMIC DNA]</scope>
    <source>
        <strain evidence="3">MP104C</strain>
    </source>
</reference>
<dbReference type="HOGENOM" id="CLU_2166857_0_0_9"/>
<dbReference type="Proteomes" id="UP000008544">
    <property type="component" value="Chromosome"/>
</dbReference>